<dbReference type="HAMAP" id="MF_01114">
    <property type="entry name" value="RecX"/>
    <property type="match status" value="1"/>
</dbReference>
<accession>A0ABR8S0K0</accession>
<evidence type="ECO:0000313" key="10">
    <source>
        <dbReference type="Proteomes" id="UP000648352"/>
    </source>
</evidence>
<dbReference type="Proteomes" id="UP000648352">
    <property type="component" value="Unassembled WGS sequence"/>
</dbReference>
<dbReference type="PANTHER" id="PTHR33602">
    <property type="entry name" value="REGULATORY PROTEIN RECX FAMILY PROTEIN"/>
    <property type="match status" value="1"/>
</dbReference>
<evidence type="ECO:0000313" key="9">
    <source>
        <dbReference type="EMBL" id="MBD7957000.1"/>
    </source>
</evidence>
<dbReference type="Pfam" id="PF21981">
    <property type="entry name" value="RecX_HTH3"/>
    <property type="match status" value="1"/>
</dbReference>
<comment type="subcellular location">
    <subcellularLocation>
        <location evidence="1 5">Cytoplasm</location>
    </subcellularLocation>
</comment>
<dbReference type="InterPro" id="IPR053924">
    <property type="entry name" value="RecX_HTH_2nd"/>
</dbReference>
<dbReference type="InterPro" id="IPR036388">
    <property type="entry name" value="WH-like_DNA-bd_sf"/>
</dbReference>
<evidence type="ECO:0000256" key="4">
    <source>
        <dbReference type="ARBA" id="ARBA00022490"/>
    </source>
</evidence>
<dbReference type="EMBL" id="JACSQP010000003">
    <property type="protein sequence ID" value="MBD7957000.1"/>
    <property type="molecule type" value="Genomic_DNA"/>
</dbReference>
<keyword evidence="10" id="KW-1185">Reference proteome</keyword>
<evidence type="ECO:0000259" key="7">
    <source>
        <dbReference type="Pfam" id="PF02631"/>
    </source>
</evidence>
<feature type="domain" description="RecX third three-helical" evidence="8">
    <location>
        <begin position="202"/>
        <end position="245"/>
    </location>
</feature>
<comment type="similarity">
    <text evidence="2 5">Belongs to the RecX family.</text>
</comment>
<feature type="domain" description="RecX second three-helical" evidence="7">
    <location>
        <begin position="156"/>
        <end position="197"/>
    </location>
</feature>
<evidence type="ECO:0000256" key="3">
    <source>
        <dbReference type="ARBA" id="ARBA00018111"/>
    </source>
</evidence>
<protein>
    <recommendedName>
        <fullName evidence="3 5">Regulatory protein RecX</fullName>
    </recommendedName>
</protein>
<dbReference type="InterPro" id="IPR053925">
    <property type="entry name" value="RecX_HTH_3rd"/>
</dbReference>
<dbReference type="InterPro" id="IPR003783">
    <property type="entry name" value="Regulatory_RecX"/>
</dbReference>
<name>A0ABR8S0K0_9MICO</name>
<evidence type="ECO:0000256" key="1">
    <source>
        <dbReference type="ARBA" id="ARBA00004496"/>
    </source>
</evidence>
<evidence type="ECO:0000256" key="2">
    <source>
        <dbReference type="ARBA" id="ARBA00009695"/>
    </source>
</evidence>
<reference evidence="9 10" key="1">
    <citation type="submission" date="2020-08" db="EMBL/GenBank/DDBJ databases">
        <title>A Genomic Blueprint of the Chicken Gut Microbiome.</title>
        <authorList>
            <person name="Gilroy R."/>
            <person name="Ravi A."/>
            <person name="Getino M."/>
            <person name="Pursley I."/>
            <person name="Horton D.L."/>
            <person name="Alikhan N.-F."/>
            <person name="Baker D."/>
            <person name="Gharbi K."/>
            <person name="Hall N."/>
            <person name="Watson M."/>
            <person name="Adriaenssens E.M."/>
            <person name="Foster-Nyarko E."/>
            <person name="Jarju S."/>
            <person name="Secka A."/>
            <person name="Antonio M."/>
            <person name="Oren A."/>
            <person name="Chaudhuri R."/>
            <person name="La Ragione R.M."/>
            <person name="Hildebrand F."/>
            <person name="Pallen M.J."/>
        </authorList>
    </citation>
    <scope>NUCLEOTIDE SEQUENCE [LARGE SCALE GENOMIC DNA]</scope>
    <source>
        <strain evidence="9 10">Sa4CUA7</strain>
    </source>
</reference>
<proteinExistence type="inferred from homology"/>
<dbReference type="PANTHER" id="PTHR33602:SF1">
    <property type="entry name" value="REGULATORY PROTEIN RECX FAMILY PROTEIN"/>
    <property type="match status" value="1"/>
</dbReference>
<gene>
    <name evidence="5" type="primary">recX</name>
    <name evidence="9" type="ORF">H9651_05085</name>
</gene>
<sequence length="265" mass="28283">MVHFVSDGGVPEDAEGVAPVIPLFGGRRAAARRADTADSTTAAAAATGRDAGDAAPIDLVPRWRSTWHDDRPEPAAAAAPVRGPRFVADTGDDRGEGDVEPDPAEQVEAAERMLLKKLRARQLSVSEARSALVAYELPAVDVEQLIDDCLRRGYLDDARLAEQLIHAGSERKGQGRRAIAQTLSARGIPRDVVDVALAEQPDDDAERALEFARTKARQLSHVDEAAALRRLMGQLSRRGYPGSVAATAARAALAENRSGGGVRFR</sequence>
<feature type="compositionally biased region" description="Low complexity" evidence="6">
    <location>
        <begin position="37"/>
        <end position="55"/>
    </location>
</feature>
<evidence type="ECO:0000259" key="8">
    <source>
        <dbReference type="Pfam" id="PF21981"/>
    </source>
</evidence>
<dbReference type="Pfam" id="PF02631">
    <property type="entry name" value="RecX_HTH2"/>
    <property type="match status" value="1"/>
</dbReference>
<feature type="region of interest" description="Disordered" evidence="6">
    <location>
        <begin position="28"/>
        <end position="55"/>
    </location>
</feature>
<feature type="region of interest" description="Disordered" evidence="6">
    <location>
        <begin position="68"/>
        <end position="103"/>
    </location>
</feature>
<comment type="caution">
    <text evidence="9">The sequence shown here is derived from an EMBL/GenBank/DDBJ whole genome shotgun (WGS) entry which is preliminary data.</text>
</comment>
<comment type="function">
    <text evidence="5">Modulates RecA activity.</text>
</comment>
<dbReference type="Gene3D" id="1.10.10.10">
    <property type="entry name" value="Winged helix-like DNA-binding domain superfamily/Winged helix DNA-binding domain"/>
    <property type="match status" value="1"/>
</dbReference>
<organism evidence="9 10">
    <name type="scientific">Microbacterium pullorum</name>
    <dbReference type="NCBI Taxonomy" id="2762236"/>
    <lineage>
        <taxon>Bacteria</taxon>
        <taxon>Bacillati</taxon>
        <taxon>Actinomycetota</taxon>
        <taxon>Actinomycetes</taxon>
        <taxon>Micrococcales</taxon>
        <taxon>Microbacteriaceae</taxon>
        <taxon>Microbacterium</taxon>
    </lineage>
</organism>
<evidence type="ECO:0000256" key="5">
    <source>
        <dbReference type="HAMAP-Rule" id="MF_01114"/>
    </source>
</evidence>
<keyword evidence="4 5" id="KW-0963">Cytoplasm</keyword>
<evidence type="ECO:0000256" key="6">
    <source>
        <dbReference type="SAM" id="MobiDB-lite"/>
    </source>
</evidence>